<dbReference type="Pfam" id="PF00082">
    <property type="entry name" value="Peptidase_S8"/>
    <property type="match status" value="1"/>
</dbReference>
<dbReference type="InterPro" id="IPR050131">
    <property type="entry name" value="Peptidase_S8_subtilisin-like"/>
</dbReference>
<evidence type="ECO:0000259" key="6">
    <source>
        <dbReference type="Pfam" id="PF00082"/>
    </source>
</evidence>
<keyword evidence="2 5" id="KW-0645">Protease</keyword>
<evidence type="ECO:0000313" key="7">
    <source>
        <dbReference type="EMBL" id="KAJ7735389.1"/>
    </source>
</evidence>
<keyword evidence="3 5" id="KW-0378">Hydrolase</keyword>
<proteinExistence type="inferred from homology"/>
<dbReference type="InterPro" id="IPR023828">
    <property type="entry name" value="Peptidase_S8_Ser-AS"/>
</dbReference>
<name>A0AAD7MXQ9_9AGAR</name>
<comment type="caution">
    <text evidence="7">The sequence shown here is derived from an EMBL/GenBank/DDBJ whole genome shotgun (WGS) entry which is preliminary data.</text>
</comment>
<feature type="active site" description="Charge relay system" evidence="5">
    <location>
        <position position="184"/>
    </location>
</feature>
<dbReference type="PROSITE" id="PS51892">
    <property type="entry name" value="SUBTILASE"/>
    <property type="match status" value="1"/>
</dbReference>
<reference evidence="7" key="1">
    <citation type="submission" date="2023-03" db="EMBL/GenBank/DDBJ databases">
        <title>Massive genome expansion in bonnet fungi (Mycena s.s.) driven by repeated elements and novel gene families across ecological guilds.</title>
        <authorList>
            <consortium name="Lawrence Berkeley National Laboratory"/>
            <person name="Harder C.B."/>
            <person name="Miyauchi S."/>
            <person name="Viragh M."/>
            <person name="Kuo A."/>
            <person name="Thoen E."/>
            <person name="Andreopoulos B."/>
            <person name="Lu D."/>
            <person name="Skrede I."/>
            <person name="Drula E."/>
            <person name="Henrissat B."/>
            <person name="Morin E."/>
            <person name="Kohler A."/>
            <person name="Barry K."/>
            <person name="LaButti K."/>
            <person name="Morin E."/>
            <person name="Salamov A."/>
            <person name="Lipzen A."/>
            <person name="Mereny Z."/>
            <person name="Hegedus B."/>
            <person name="Baldrian P."/>
            <person name="Stursova M."/>
            <person name="Weitz H."/>
            <person name="Taylor A."/>
            <person name="Grigoriev I.V."/>
            <person name="Nagy L.G."/>
            <person name="Martin F."/>
            <person name="Kauserud H."/>
        </authorList>
    </citation>
    <scope>NUCLEOTIDE SEQUENCE</scope>
    <source>
        <strain evidence="7">CBHHK188m</strain>
    </source>
</reference>
<dbReference type="InterPro" id="IPR015500">
    <property type="entry name" value="Peptidase_S8_subtilisin-rel"/>
</dbReference>
<dbReference type="PROSITE" id="PS00138">
    <property type="entry name" value="SUBTILASE_SER"/>
    <property type="match status" value="1"/>
</dbReference>
<feature type="active site" description="Charge relay system" evidence="5">
    <location>
        <position position="348"/>
    </location>
</feature>
<feature type="active site" description="Charge relay system" evidence="5">
    <location>
        <position position="141"/>
    </location>
</feature>
<feature type="domain" description="Peptidase S8/S53" evidence="6">
    <location>
        <begin position="132"/>
        <end position="386"/>
    </location>
</feature>
<evidence type="ECO:0000256" key="3">
    <source>
        <dbReference type="ARBA" id="ARBA00022801"/>
    </source>
</evidence>
<sequence>MAATDVKLYIVELRSGSILAPARIAHMRAVKAWCTANEPSMLRREMLHDSLEYYAYTGQFTATVMARIKADTTVIDAVNEGQPVQIADGCTVENNNDNWWLTDIAPVPLAVLNSLEYKPPADAVWFSPTTQGEGVDVYVVDEGFGKNLQNDSDFFGRVEQLWPGKYEGEAEPHEDEKIGKDDQHGYYVARLAAGYLSSPARKSNLWWISYLAPGINNQVGNIGAMEALSEVWTRIENKQTARTSVINCSWGTPLVHPERDILARLCQKIAEKVVFVAACGNHGKPMNKVQPVPAWLPETISVGCTEPDGTVADFSNWGDRVDLYAPGTGFRLTDAYGYPGGGNLEGTSFSAPLVTGAVACLLSGAKAANTSLKPSEVRELLFSWATTFTIQKPGEKPRRAKKLVVRPYPYLAQTS</sequence>
<dbReference type="PANTHER" id="PTHR43806:SF11">
    <property type="entry name" value="CEREVISIN-RELATED"/>
    <property type="match status" value="1"/>
</dbReference>
<evidence type="ECO:0000256" key="5">
    <source>
        <dbReference type="PROSITE-ProRule" id="PRU01240"/>
    </source>
</evidence>
<dbReference type="CDD" id="cd00306">
    <property type="entry name" value="Peptidases_S8_S53"/>
    <property type="match status" value="1"/>
</dbReference>
<evidence type="ECO:0000256" key="2">
    <source>
        <dbReference type="ARBA" id="ARBA00022670"/>
    </source>
</evidence>
<keyword evidence="8" id="KW-1185">Reference proteome</keyword>
<keyword evidence="4 5" id="KW-0720">Serine protease</keyword>
<dbReference type="GO" id="GO:0006508">
    <property type="term" value="P:proteolysis"/>
    <property type="evidence" value="ECO:0007669"/>
    <property type="project" value="UniProtKB-KW"/>
</dbReference>
<evidence type="ECO:0000256" key="1">
    <source>
        <dbReference type="ARBA" id="ARBA00011073"/>
    </source>
</evidence>
<dbReference type="SUPFAM" id="SSF52743">
    <property type="entry name" value="Subtilisin-like"/>
    <property type="match status" value="1"/>
</dbReference>
<dbReference type="InterPro" id="IPR036852">
    <property type="entry name" value="Peptidase_S8/S53_dom_sf"/>
</dbReference>
<organism evidence="7 8">
    <name type="scientific">Mycena maculata</name>
    <dbReference type="NCBI Taxonomy" id="230809"/>
    <lineage>
        <taxon>Eukaryota</taxon>
        <taxon>Fungi</taxon>
        <taxon>Dikarya</taxon>
        <taxon>Basidiomycota</taxon>
        <taxon>Agaricomycotina</taxon>
        <taxon>Agaricomycetes</taxon>
        <taxon>Agaricomycetidae</taxon>
        <taxon>Agaricales</taxon>
        <taxon>Marasmiineae</taxon>
        <taxon>Mycenaceae</taxon>
        <taxon>Mycena</taxon>
    </lineage>
</organism>
<dbReference type="Gene3D" id="3.40.50.200">
    <property type="entry name" value="Peptidase S8/S53 domain"/>
    <property type="match status" value="1"/>
</dbReference>
<dbReference type="PRINTS" id="PR00723">
    <property type="entry name" value="SUBTILISIN"/>
</dbReference>
<evidence type="ECO:0000256" key="4">
    <source>
        <dbReference type="ARBA" id="ARBA00022825"/>
    </source>
</evidence>
<comment type="similarity">
    <text evidence="1 5">Belongs to the peptidase S8 family.</text>
</comment>
<evidence type="ECO:0000313" key="8">
    <source>
        <dbReference type="Proteomes" id="UP001215280"/>
    </source>
</evidence>
<dbReference type="PANTHER" id="PTHR43806">
    <property type="entry name" value="PEPTIDASE S8"/>
    <property type="match status" value="1"/>
</dbReference>
<gene>
    <name evidence="7" type="ORF">DFH07DRAFT_112519</name>
</gene>
<dbReference type="AlphaFoldDB" id="A0AAD7MXQ9"/>
<dbReference type="GO" id="GO:0004252">
    <property type="term" value="F:serine-type endopeptidase activity"/>
    <property type="evidence" value="ECO:0007669"/>
    <property type="project" value="UniProtKB-UniRule"/>
</dbReference>
<accession>A0AAD7MXQ9</accession>
<protein>
    <submittedName>
        <fullName evidence="7">Peptidase S8/S53 domain-containing protein</fullName>
    </submittedName>
</protein>
<dbReference type="InterPro" id="IPR000209">
    <property type="entry name" value="Peptidase_S8/S53_dom"/>
</dbReference>
<dbReference type="EMBL" id="JARJLG010000155">
    <property type="protein sequence ID" value="KAJ7735389.1"/>
    <property type="molecule type" value="Genomic_DNA"/>
</dbReference>
<dbReference type="Proteomes" id="UP001215280">
    <property type="component" value="Unassembled WGS sequence"/>
</dbReference>